<comment type="caution">
    <text evidence="14">The sequence shown here is derived from an EMBL/GenBank/DDBJ whole genome shotgun (WGS) entry which is preliminary data.</text>
</comment>
<proteinExistence type="inferred from homology"/>
<evidence type="ECO:0000313" key="15">
    <source>
        <dbReference type="Proteomes" id="UP000198615"/>
    </source>
</evidence>
<dbReference type="InterPro" id="IPR004771">
    <property type="entry name" value="K/H_exchanger"/>
</dbReference>
<feature type="transmembrane region" description="Helical" evidence="12">
    <location>
        <begin position="188"/>
        <end position="209"/>
    </location>
</feature>
<dbReference type="RefSeq" id="WP_051244257.1">
    <property type="nucleotide sequence ID" value="NZ_FNBW01000002.1"/>
</dbReference>
<feature type="transmembrane region" description="Helical" evidence="12">
    <location>
        <begin position="145"/>
        <end position="168"/>
    </location>
</feature>
<feature type="domain" description="RCK N-terminal" evidence="13">
    <location>
        <begin position="408"/>
        <end position="524"/>
    </location>
</feature>
<evidence type="ECO:0000256" key="7">
    <source>
        <dbReference type="ARBA" id="ARBA00022958"/>
    </source>
</evidence>
<comment type="subcellular location">
    <subcellularLocation>
        <location evidence="1">Endomembrane system</location>
        <topology evidence="1">Multi-pass membrane protein</topology>
    </subcellularLocation>
</comment>
<feature type="transmembrane region" description="Helical" evidence="12">
    <location>
        <begin position="84"/>
        <end position="106"/>
    </location>
</feature>
<feature type="transmembrane region" description="Helical" evidence="12">
    <location>
        <begin position="221"/>
        <end position="239"/>
    </location>
</feature>
<sequence>MAGIQDTVVFLTAAVIAVPVFRKAGLGALLGYLGAGIAIGPSVLGLIDDVDAILHFAEFGVVLLLFIIGLELMPARLWALRRPIFGLGTAQVAISAALIGLGSYALGFGVQTAIVIGLVLALSSTAFAVQTLADRGELRTQQGRAAFSILLFQDMAVIPLLAVLPWIAQAPGLVEEGATEAVLADTDYLSIAYSIVTVALIIVVGRKVLRPLLRVVSSTGVQELFTAAALLVVLGMALAMERIGLSMALGAFLAGVLLADSEYRHRLEADIEPFKGLLLGLFFIAVGMSIDLAHFFDAPLKTFGAALGLVAVKGLAIFVLARAVRMKWEAALALAAVLPQGGEFAFVLFGEAINVGAVDRSTADFLILVVAISMAMTPFAVQLADAARNRFSRKVAGPATTEEMEDHDAQVIIAGFGRFGQMIGRMLNMRRIKFVALDSDHDRIAIARRFGNDAYFGDASRLQILEAAGAGRAKLLVIAVDDPERADSVARVAGMHFPNLKLFARAHDRFHVYRLMELGVDQVVREYFDSSLDMAGRVFRELGVPGRKADQMVKRFKEYDEQLLREQYAIHRDEAEMIRTQKEAAAHLASLFEHDQEAAELEAEEEAAKASGEAPRPVERPRQTAAE</sequence>
<evidence type="ECO:0000256" key="8">
    <source>
        <dbReference type="ARBA" id="ARBA00022989"/>
    </source>
</evidence>
<evidence type="ECO:0000313" key="14">
    <source>
        <dbReference type="EMBL" id="SDF31200.1"/>
    </source>
</evidence>
<feature type="transmembrane region" description="Helical" evidence="12">
    <location>
        <begin position="365"/>
        <end position="384"/>
    </location>
</feature>
<dbReference type="GO" id="GO:0012505">
    <property type="term" value="C:endomembrane system"/>
    <property type="evidence" value="ECO:0007669"/>
    <property type="project" value="UniProtKB-SubCell"/>
</dbReference>
<dbReference type="PANTHER" id="PTHR46157">
    <property type="entry name" value="K(+) EFFLUX ANTIPORTER 3, CHLOROPLASTIC"/>
    <property type="match status" value="1"/>
</dbReference>
<feature type="region of interest" description="Disordered" evidence="11">
    <location>
        <begin position="597"/>
        <end position="627"/>
    </location>
</feature>
<dbReference type="EMBL" id="FNBW01000002">
    <property type="protein sequence ID" value="SDF31200.1"/>
    <property type="molecule type" value="Genomic_DNA"/>
</dbReference>
<dbReference type="GO" id="GO:0006813">
    <property type="term" value="P:potassium ion transport"/>
    <property type="evidence" value="ECO:0007669"/>
    <property type="project" value="UniProtKB-KW"/>
</dbReference>
<dbReference type="GO" id="GO:0015297">
    <property type="term" value="F:antiporter activity"/>
    <property type="evidence" value="ECO:0007669"/>
    <property type="project" value="UniProtKB-KW"/>
</dbReference>
<dbReference type="OrthoDB" id="9781411at2"/>
<dbReference type="InterPro" id="IPR036291">
    <property type="entry name" value="NAD(P)-bd_dom_sf"/>
</dbReference>
<dbReference type="Gene3D" id="3.40.50.720">
    <property type="entry name" value="NAD(P)-binding Rossmann-like Domain"/>
    <property type="match status" value="1"/>
</dbReference>
<feature type="transmembrane region" description="Helical" evidence="12">
    <location>
        <begin position="302"/>
        <end position="324"/>
    </location>
</feature>
<keyword evidence="3" id="KW-0813">Transport</keyword>
<evidence type="ECO:0000256" key="12">
    <source>
        <dbReference type="SAM" id="Phobius"/>
    </source>
</evidence>
<evidence type="ECO:0000256" key="9">
    <source>
        <dbReference type="ARBA" id="ARBA00023065"/>
    </source>
</evidence>
<evidence type="ECO:0000256" key="5">
    <source>
        <dbReference type="ARBA" id="ARBA00022538"/>
    </source>
</evidence>
<gene>
    <name evidence="14" type="ORF">SAMN05660686_00999</name>
</gene>
<feature type="transmembrane region" description="Helical" evidence="12">
    <location>
        <begin position="245"/>
        <end position="264"/>
    </location>
</feature>
<evidence type="ECO:0000256" key="3">
    <source>
        <dbReference type="ARBA" id="ARBA00022448"/>
    </source>
</evidence>
<dbReference type="Pfam" id="PF00999">
    <property type="entry name" value="Na_H_Exchanger"/>
    <property type="match status" value="1"/>
</dbReference>
<keyword evidence="5" id="KW-0633">Potassium transport</keyword>
<feature type="compositionally biased region" description="Basic and acidic residues" evidence="11">
    <location>
        <begin position="616"/>
        <end position="627"/>
    </location>
</feature>
<reference evidence="14 15" key="1">
    <citation type="submission" date="2016-10" db="EMBL/GenBank/DDBJ databases">
        <authorList>
            <person name="Varghese N."/>
            <person name="Submissions S."/>
        </authorList>
    </citation>
    <scope>NUCLEOTIDE SEQUENCE [LARGE SCALE GENOMIC DNA]</scope>
    <source>
        <strain evidence="14 15">DSM 18839</strain>
    </source>
</reference>
<dbReference type="Pfam" id="PF02254">
    <property type="entry name" value="TrkA_N"/>
    <property type="match status" value="1"/>
</dbReference>
<dbReference type="GO" id="GO:0005886">
    <property type="term" value="C:plasma membrane"/>
    <property type="evidence" value="ECO:0007669"/>
    <property type="project" value="TreeGrafter"/>
</dbReference>
<comment type="similarity">
    <text evidence="2">Belongs to the monovalent cation:proton antiporter 2 (CPA2) transporter (TC 2.A.37) family.</text>
</comment>
<dbReference type="AlphaFoldDB" id="A0A8G2EXS8"/>
<evidence type="ECO:0000256" key="10">
    <source>
        <dbReference type="ARBA" id="ARBA00023136"/>
    </source>
</evidence>
<feature type="transmembrane region" description="Helical" evidence="12">
    <location>
        <begin position="29"/>
        <end position="47"/>
    </location>
</feature>
<keyword evidence="15" id="KW-1185">Reference proteome</keyword>
<evidence type="ECO:0000256" key="6">
    <source>
        <dbReference type="ARBA" id="ARBA00022692"/>
    </source>
</evidence>
<accession>A0A8G2EXS8</accession>
<dbReference type="GO" id="GO:1902600">
    <property type="term" value="P:proton transmembrane transport"/>
    <property type="evidence" value="ECO:0007669"/>
    <property type="project" value="InterPro"/>
</dbReference>
<dbReference type="Gene3D" id="1.20.1530.20">
    <property type="match status" value="1"/>
</dbReference>
<keyword evidence="7" id="KW-0630">Potassium</keyword>
<dbReference type="GO" id="GO:0008324">
    <property type="term" value="F:monoatomic cation transmembrane transporter activity"/>
    <property type="evidence" value="ECO:0007669"/>
    <property type="project" value="InterPro"/>
</dbReference>
<keyword evidence="10 12" id="KW-0472">Membrane</keyword>
<evidence type="ECO:0000256" key="4">
    <source>
        <dbReference type="ARBA" id="ARBA00022449"/>
    </source>
</evidence>
<keyword evidence="8 12" id="KW-1133">Transmembrane helix</keyword>
<feature type="transmembrane region" description="Helical" evidence="12">
    <location>
        <begin position="53"/>
        <end position="72"/>
    </location>
</feature>
<feature type="transmembrane region" description="Helical" evidence="12">
    <location>
        <begin position="276"/>
        <end position="296"/>
    </location>
</feature>
<evidence type="ECO:0000256" key="1">
    <source>
        <dbReference type="ARBA" id="ARBA00004127"/>
    </source>
</evidence>
<keyword evidence="9" id="KW-0406">Ion transport</keyword>
<dbReference type="FunFam" id="3.40.50.720:FF:000036">
    <property type="entry name" value="Glutathione-regulated potassium-efflux system protein KefB"/>
    <property type="match status" value="1"/>
</dbReference>
<feature type="transmembrane region" description="Helical" evidence="12">
    <location>
        <begin position="331"/>
        <end position="353"/>
    </location>
</feature>
<organism evidence="14 15">
    <name type="scientific">Thalassobaculum litoreum DSM 18839</name>
    <dbReference type="NCBI Taxonomy" id="1123362"/>
    <lineage>
        <taxon>Bacteria</taxon>
        <taxon>Pseudomonadati</taxon>
        <taxon>Pseudomonadota</taxon>
        <taxon>Alphaproteobacteria</taxon>
        <taxon>Rhodospirillales</taxon>
        <taxon>Thalassobaculaceae</taxon>
        <taxon>Thalassobaculum</taxon>
    </lineage>
</organism>
<name>A0A8G2EXS8_9PROT</name>
<dbReference type="PROSITE" id="PS51201">
    <property type="entry name" value="RCK_N"/>
    <property type="match status" value="1"/>
</dbReference>
<dbReference type="NCBIfam" id="TIGR00932">
    <property type="entry name" value="2a37"/>
    <property type="match status" value="1"/>
</dbReference>
<evidence type="ECO:0000256" key="11">
    <source>
        <dbReference type="SAM" id="MobiDB-lite"/>
    </source>
</evidence>
<dbReference type="PANTHER" id="PTHR46157:SF4">
    <property type="entry name" value="K(+) EFFLUX ANTIPORTER 3, CHLOROPLASTIC"/>
    <property type="match status" value="1"/>
</dbReference>
<dbReference type="InterPro" id="IPR003148">
    <property type="entry name" value="RCK_N"/>
</dbReference>
<dbReference type="SUPFAM" id="SSF51735">
    <property type="entry name" value="NAD(P)-binding Rossmann-fold domains"/>
    <property type="match status" value="1"/>
</dbReference>
<protein>
    <submittedName>
        <fullName evidence="14">Kef-type potassium/proton antiporter, CPA2 family</fullName>
    </submittedName>
</protein>
<dbReference type="Proteomes" id="UP000198615">
    <property type="component" value="Unassembled WGS sequence"/>
</dbReference>
<dbReference type="InterPro" id="IPR038770">
    <property type="entry name" value="Na+/solute_symporter_sf"/>
</dbReference>
<dbReference type="InterPro" id="IPR006153">
    <property type="entry name" value="Cation/H_exchanger_TM"/>
</dbReference>
<keyword evidence="4" id="KW-0050">Antiport</keyword>
<evidence type="ECO:0000259" key="13">
    <source>
        <dbReference type="PROSITE" id="PS51201"/>
    </source>
</evidence>
<feature type="transmembrane region" description="Helical" evidence="12">
    <location>
        <begin position="112"/>
        <end position="133"/>
    </location>
</feature>
<keyword evidence="6 12" id="KW-0812">Transmembrane</keyword>
<evidence type="ECO:0000256" key="2">
    <source>
        <dbReference type="ARBA" id="ARBA00005551"/>
    </source>
</evidence>